<name>A0AAV7SG86_PLEWA</name>
<organism evidence="1 2">
    <name type="scientific">Pleurodeles waltl</name>
    <name type="common">Iberian ribbed newt</name>
    <dbReference type="NCBI Taxonomy" id="8319"/>
    <lineage>
        <taxon>Eukaryota</taxon>
        <taxon>Metazoa</taxon>
        <taxon>Chordata</taxon>
        <taxon>Craniata</taxon>
        <taxon>Vertebrata</taxon>
        <taxon>Euteleostomi</taxon>
        <taxon>Amphibia</taxon>
        <taxon>Batrachia</taxon>
        <taxon>Caudata</taxon>
        <taxon>Salamandroidea</taxon>
        <taxon>Salamandridae</taxon>
        <taxon>Pleurodelinae</taxon>
        <taxon>Pleurodeles</taxon>
    </lineage>
</organism>
<protein>
    <submittedName>
        <fullName evidence="1">Uncharacterized protein</fullName>
    </submittedName>
</protein>
<evidence type="ECO:0000313" key="1">
    <source>
        <dbReference type="EMBL" id="KAJ1163003.1"/>
    </source>
</evidence>
<evidence type="ECO:0000313" key="2">
    <source>
        <dbReference type="Proteomes" id="UP001066276"/>
    </source>
</evidence>
<comment type="caution">
    <text evidence="1">The sequence shown here is derived from an EMBL/GenBank/DDBJ whole genome shotgun (WGS) entry which is preliminary data.</text>
</comment>
<dbReference type="Proteomes" id="UP001066276">
    <property type="component" value="Chromosome 4_2"/>
</dbReference>
<sequence length="85" mass="9899">MYSRVRRCRLKFYISRWSSDAARAAGADRSGLALHGPSVQMKRKPLRRFYVNVVYLFNQIDIEIEIRRSASQTYQIVTAVNEMDA</sequence>
<proteinExistence type="predicted"/>
<gene>
    <name evidence="1" type="ORF">NDU88_003466</name>
</gene>
<dbReference type="EMBL" id="JANPWB010000008">
    <property type="protein sequence ID" value="KAJ1163003.1"/>
    <property type="molecule type" value="Genomic_DNA"/>
</dbReference>
<keyword evidence="2" id="KW-1185">Reference proteome</keyword>
<accession>A0AAV7SG86</accession>
<dbReference type="AlphaFoldDB" id="A0AAV7SG86"/>
<reference evidence="1" key="1">
    <citation type="journal article" date="2022" name="bioRxiv">
        <title>Sequencing and chromosome-scale assembly of the giantPleurodeles waltlgenome.</title>
        <authorList>
            <person name="Brown T."/>
            <person name="Elewa A."/>
            <person name="Iarovenko S."/>
            <person name="Subramanian E."/>
            <person name="Araus A.J."/>
            <person name="Petzold A."/>
            <person name="Susuki M."/>
            <person name="Suzuki K.-i.T."/>
            <person name="Hayashi T."/>
            <person name="Toyoda A."/>
            <person name="Oliveira C."/>
            <person name="Osipova E."/>
            <person name="Leigh N.D."/>
            <person name="Simon A."/>
            <person name="Yun M.H."/>
        </authorList>
    </citation>
    <scope>NUCLEOTIDE SEQUENCE</scope>
    <source>
        <strain evidence="1">20211129_DDA</strain>
        <tissue evidence="1">Liver</tissue>
    </source>
</reference>